<keyword evidence="1" id="KW-0812">Transmembrane</keyword>
<feature type="transmembrane region" description="Helical" evidence="1">
    <location>
        <begin position="79"/>
        <end position="97"/>
    </location>
</feature>
<evidence type="ECO:0000256" key="1">
    <source>
        <dbReference type="SAM" id="Phobius"/>
    </source>
</evidence>
<feature type="transmembrane region" description="Helical" evidence="1">
    <location>
        <begin position="43"/>
        <end position="67"/>
    </location>
</feature>
<feature type="transmembrane region" description="Helical" evidence="1">
    <location>
        <begin position="278"/>
        <end position="304"/>
    </location>
</feature>
<dbReference type="GO" id="GO:0005794">
    <property type="term" value="C:Golgi apparatus"/>
    <property type="evidence" value="ECO:0007669"/>
    <property type="project" value="TreeGrafter"/>
</dbReference>
<dbReference type="InterPro" id="IPR040410">
    <property type="entry name" value="UPF0658_Golgi"/>
</dbReference>
<feature type="transmembrane region" description="Helical" evidence="1">
    <location>
        <begin position="214"/>
        <end position="236"/>
    </location>
</feature>
<feature type="transmembrane region" description="Helical" evidence="1">
    <location>
        <begin position="178"/>
        <end position="202"/>
    </location>
</feature>
<feature type="transmembrane region" description="Helical" evidence="1">
    <location>
        <begin position="12"/>
        <end position="31"/>
    </location>
</feature>
<dbReference type="Proteomes" id="UP000186955">
    <property type="component" value="Unassembled WGS sequence"/>
</dbReference>
<proteinExistence type="predicted"/>
<evidence type="ECO:0000313" key="3">
    <source>
        <dbReference type="Proteomes" id="UP000186955"/>
    </source>
</evidence>
<evidence type="ECO:0000313" key="2">
    <source>
        <dbReference type="EMBL" id="OKO98448.1"/>
    </source>
</evidence>
<dbReference type="PANTHER" id="PTHR34391:SF1">
    <property type="entry name" value="UPF0658 GOLGI APPARATUS MEMBRANE PROTEIN C1952.10C-RELATED"/>
    <property type="match status" value="1"/>
</dbReference>
<feature type="transmembrane region" description="Helical" evidence="1">
    <location>
        <begin position="243"/>
        <end position="263"/>
    </location>
</feature>
<dbReference type="PANTHER" id="PTHR34391">
    <property type="entry name" value="UPF0658 GOLGI APPARATUS MEMBRANE PROTEIN C1952.10C-RELATED"/>
    <property type="match status" value="1"/>
</dbReference>
<comment type="caution">
    <text evidence="2">The sequence shown here is derived from an EMBL/GenBank/DDBJ whole genome shotgun (WGS) entry which is preliminary data.</text>
</comment>
<name>A0A1Q5TE09_9EURO</name>
<protein>
    <submittedName>
        <fullName evidence="2">UPF0658 Golgi apparatus membrane protein C23H3.04</fullName>
    </submittedName>
</protein>
<sequence>MYKPTTQNEWLFCGALLAQAIIILALEIYIISEWQVWVRPNVIQVTVSYVVPINLAIFVFTCAYELVLAIDAVHHKNNLLLFAICVSNACILAFSAMQPNSLKEIARRLPTARDNESQPLVDLDFDFWKRVGPAQIACPIIFGICTFIIWSCAYRLHKEYAWAIYRRIHGDMSIKTRFLAYEIYLVLIKLDFYFIAVFVVQYGLIDVHFEEPEFALTMALLPASFLMMALAFWCVLRERKIGMIMVIVCHAAIIAYLISRIIVLCGNGERANTADKDMMLLFAFVALILMICTLICAVVCTFNFNHGLKEVLNENSYKRDTQFAALPGRTDRSYSPYHRLSLG</sequence>
<keyword evidence="1" id="KW-0472">Membrane</keyword>
<dbReference type="STRING" id="1316194.A0A1Q5TE09"/>
<reference evidence="2 3" key="1">
    <citation type="submission" date="2016-10" db="EMBL/GenBank/DDBJ databases">
        <title>Genome sequence of the ascomycete fungus Penicillium subrubescens.</title>
        <authorList>
            <person name="De Vries R.P."/>
            <person name="Peng M."/>
            <person name="Dilokpimol A."/>
            <person name="Hilden K."/>
            <person name="Makela M.R."/>
            <person name="Grigoriev I."/>
            <person name="Riley R."/>
            <person name="Granchi Z."/>
        </authorList>
    </citation>
    <scope>NUCLEOTIDE SEQUENCE [LARGE SCALE GENOMIC DNA]</scope>
    <source>
        <strain evidence="2 3">CBS 132785</strain>
    </source>
</reference>
<organism evidence="2 3">
    <name type="scientific">Penicillium subrubescens</name>
    <dbReference type="NCBI Taxonomy" id="1316194"/>
    <lineage>
        <taxon>Eukaryota</taxon>
        <taxon>Fungi</taxon>
        <taxon>Dikarya</taxon>
        <taxon>Ascomycota</taxon>
        <taxon>Pezizomycotina</taxon>
        <taxon>Eurotiomycetes</taxon>
        <taxon>Eurotiomycetidae</taxon>
        <taxon>Eurotiales</taxon>
        <taxon>Aspergillaceae</taxon>
        <taxon>Penicillium</taxon>
    </lineage>
</organism>
<dbReference type="EMBL" id="MNBE01000672">
    <property type="protein sequence ID" value="OKO98448.1"/>
    <property type="molecule type" value="Genomic_DNA"/>
</dbReference>
<keyword evidence="3" id="KW-1185">Reference proteome</keyword>
<accession>A0A1Q5TE09</accession>
<gene>
    <name evidence="2" type="ORF">PENSUB_9124</name>
</gene>
<dbReference type="OrthoDB" id="10252009at2759"/>
<feature type="transmembrane region" description="Helical" evidence="1">
    <location>
        <begin position="134"/>
        <end position="157"/>
    </location>
</feature>
<dbReference type="AlphaFoldDB" id="A0A1Q5TE09"/>
<keyword evidence="1" id="KW-1133">Transmembrane helix</keyword>